<evidence type="ECO:0000313" key="3">
    <source>
        <dbReference type="EMBL" id="GFE84271.1"/>
    </source>
</evidence>
<dbReference type="InterPro" id="IPR050564">
    <property type="entry name" value="F420-G6PD/mer"/>
</dbReference>
<dbReference type="NCBIfam" id="TIGR03557">
    <property type="entry name" value="F420_G6P_family"/>
    <property type="match status" value="1"/>
</dbReference>
<dbReference type="RefSeq" id="WP_202627000.1">
    <property type="nucleotide sequence ID" value="NZ_BLJN01000008.1"/>
</dbReference>
<reference evidence="4" key="1">
    <citation type="submission" date="2020-01" db="EMBL/GenBank/DDBJ databases">
        <title>'Steroidobacter agaridevorans' sp. nov., agar-degrading bacteria isolated from rhizosphere soils.</title>
        <authorList>
            <person name="Ikenaga M."/>
            <person name="Kataoka M."/>
            <person name="Murouchi A."/>
            <person name="Katsuragi S."/>
            <person name="Sakai M."/>
        </authorList>
    </citation>
    <scope>NUCLEOTIDE SEQUENCE [LARGE SCALE GENOMIC DNA]</scope>
    <source>
        <strain evidence="4">YU21-B</strain>
    </source>
</reference>
<keyword evidence="1" id="KW-0560">Oxidoreductase</keyword>
<name>A0A829YN06_9GAMM</name>
<feature type="domain" description="Luciferase-like" evidence="2">
    <location>
        <begin position="22"/>
        <end position="300"/>
    </location>
</feature>
<accession>A0A829YN06</accession>
<evidence type="ECO:0000256" key="1">
    <source>
        <dbReference type="ARBA" id="ARBA00023002"/>
    </source>
</evidence>
<dbReference type="Pfam" id="PF00296">
    <property type="entry name" value="Bac_luciferase"/>
    <property type="match status" value="1"/>
</dbReference>
<protein>
    <submittedName>
        <fullName evidence="3">LLM class F420-dependent oxidoreductase</fullName>
    </submittedName>
</protein>
<evidence type="ECO:0000259" key="2">
    <source>
        <dbReference type="Pfam" id="PF00296"/>
    </source>
</evidence>
<dbReference type="CDD" id="cd01097">
    <property type="entry name" value="Tetrahydromethanopterin_reductase"/>
    <property type="match status" value="1"/>
</dbReference>
<organism evidence="3 4">
    <name type="scientific">Steroidobacter agaridevorans</name>
    <dbReference type="NCBI Taxonomy" id="2695856"/>
    <lineage>
        <taxon>Bacteria</taxon>
        <taxon>Pseudomonadati</taxon>
        <taxon>Pseudomonadota</taxon>
        <taxon>Gammaproteobacteria</taxon>
        <taxon>Steroidobacterales</taxon>
        <taxon>Steroidobacteraceae</taxon>
        <taxon>Steroidobacter</taxon>
    </lineage>
</organism>
<dbReference type="GO" id="GO:0016705">
    <property type="term" value="F:oxidoreductase activity, acting on paired donors, with incorporation or reduction of molecular oxygen"/>
    <property type="evidence" value="ECO:0007669"/>
    <property type="project" value="InterPro"/>
</dbReference>
<dbReference type="Gene3D" id="3.20.20.30">
    <property type="entry name" value="Luciferase-like domain"/>
    <property type="match status" value="1"/>
</dbReference>
<dbReference type="InterPro" id="IPR011251">
    <property type="entry name" value="Luciferase-like_dom"/>
</dbReference>
<proteinExistence type="predicted"/>
<sequence length="345" mass="37474">MARAGGQSDRANIQLGYKLMSETTGPRELVRNAQLAEEAGFDFVGLSDHYLPWLESHGHSPFAWSVLGAIAETTERVGIATGLTCPIIRYHPAIIAQAAATIGVMSEGRFTLALGAGERLNEHVVGYGWPPVHHRHAMLREAVEIMRGLWEGGLFSHSGEFYEVESARIYDLPEEPVPIVIGISGKKSATLAGELGTGIMAVEAEPSLIKDWKAAGGGEGARYLELSFAYARSEKEGLELAHKYSRFGALGWEVLAELPGVKGFEGATQYIKPEDLKDSIPHGPDPEPYFEQIKKAIDAGFDHLVLMGVGPDQEAFIRFFEQTLAPEVRGLGQKGRPKAAAKNKK</sequence>
<dbReference type="PANTHER" id="PTHR43244:SF1">
    <property type="entry name" value="5,10-METHYLENETETRAHYDROMETHANOPTERIN REDUCTASE"/>
    <property type="match status" value="1"/>
</dbReference>
<evidence type="ECO:0000313" key="4">
    <source>
        <dbReference type="Proteomes" id="UP000445000"/>
    </source>
</evidence>
<comment type="caution">
    <text evidence="3">The sequence shown here is derived from an EMBL/GenBank/DDBJ whole genome shotgun (WGS) entry which is preliminary data.</text>
</comment>
<dbReference type="SUPFAM" id="SSF51679">
    <property type="entry name" value="Bacterial luciferase-like"/>
    <property type="match status" value="1"/>
</dbReference>
<dbReference type="InterPro" id="IPR036661">
    <property type="entry name" value="Luciferase-like_sf"/>
</dbReference>
<dbReference type="InterPro" id="IPR019945">
    <property type="entry name" value="F420_G6P_DH-rel"/>
</dbReference>
<dbReference type="PANTHER" id="PTHR43244">
    <property type="match status" value="1"/>
</dbReference>
<dbReference type="AlphaFoldDB" id="A0A829YN06"/>
<gene>
    <name evidence="3" type="ORF">GCM10011487_62710</name>
</gene>
<dbReference type="Proteomes" id="UP000445000">
    <property type="component" value="Unassembled WGS sequence"/>
</dbReference>
<keyword evidence="4" id="KW-1185">Reference proteome</keyword>
<dbReference type="EMBL" id="BLJN01000008">
    <property type="protein sequence ID" value="GFE84271.1"/>
    <property type="molecule type" value="Genomic_DNA"/>
</dbReference>